<dbReference type="PANTHER" id="PTHR24126:SF14">
    <property type="entry name" value="ANK_REP_REGION DOMAIN-CONTAINING PROTEIN"/>
    <property type="match status" value="1"/>
</dbReference>
<dbReference type="EMBL" id="JWZX01002554">
    <property type="protein sequence ID" value="KOO28555.1"/>
    <property type="molecule type" value="Genomic_DNA"/>
</dbReference>
<evidence type="ECO:0000313" key="4">
    <source>
        <dbReference type="EMBL" id="KOO28555.1"/>
    </source>
</evidence>
<dbReference type="Pfam" id="PF12796">
    <property type="entry name" value="Ank_2"/>
    <property type="match status" value="1"/>
</dbReference>
<name>A0A0M0JPY8_9EUKA</name>
<dbReference type="Gene3D" id="1.25.40.20">
    <property type="entry name" value="Ankyrin repeat-containing domain"/>
    <property type="match status" value="2"/>
</dbReference>
<evidence type="ECO:0000256" key="3">
    <source>
        <dbReference type="PROSITE-ProRule" id="PRU00023"/>
    </source>
</evidence>
<evidence type="ECO:0000256" key="2">
    <source>
        <dbReference type="ARBA" id="ARBA00023043"/>
    </source>
</evidence>
<keyword evidence="5" id="KW-1185">Reference proteome</keyword>
<dbReference type="OrthoDB" id="194358at2759"/>
<feature type="repeat" description="ANK" evidence="3">
    <location>
        <begin position="150"/>
        <end position="182"/>
    </location>
</feature>
<keyword evidence="1" id="KW-0677">Repeat</keyword>
<keyword evidence="2 3" id="KW-0040">ANK repeat</keyword>
<dbReference type="PROSITE" id="PS50297">
    <property type="entry name" value="ANK_REP_REGION"/>
    <property type="match status" value="3"/>
</dbReference>
<proteinExistence type="predicted"/>
<protein>
    <submittedName>
        <fullName evidence="4">Ankyrin repeat domain-containing protein 29-like protein</fullName>
    </submittedName>
</protein>
<accession>A0A0M0JPY8</accession>
<feature type="repeat" description="ANK" evidence="3">
    <location>
        <begin position="222"/>
        <end position="247"/>
    </location>
</feature>
<sequence>MLRIIVPIPDFVWWLRKPLGFLLLAMMVRKLYQASTAVTCLMKRRKALIIAARDGTLSNVKLLLSGTPSSDHAFLLQPEEAWQGVTAVYAAALRGHTVCCKELLLAGAEPDQPNAMGDVPLAIAAQEGHAAIISLLLRSNVAVDRQAPGSGATALQLACMQGHTACVRVLLAGGAATDTANADGNTALFLCCEHGHVECARLLLEAGASIELRWGANNAAGSGATPLFIACIMGHLPCVQLLSSYGARRRVPIPALGRVLSAEEVATERHKLEVVEWLQRTRSWGALHHVEVMTVGRVRALLREGADVMQRLPIVRSAESPPDICTEVPGAEHSASPAPQLEI</sequence>
<dbReference type="PANTHER" id="PTHR24126">
    <property type="entry name" value="ANKYRIN REPEAT, PH AND SEC7 DOMAIN CONTAINING PROTEIN SECG-RELATED"/>
    <property type="match status" value="1"/>
</dbReference>
<dbReference type="InterPro" id="IPR036770">
    <property type="entry name" value="Ankyrin_rpt-contain_sf"/>
</dbReference>
<dbReference type="InterPro" id="IPR002110">
    <property type="entry name" value="Ankyrin_rpt"/>
</dbReference>
<reference evidence="5" key="1">
    <citation type="journal article" date="2015" name="PLoS Genet.">
        <title>Genome Sequence and Transcriptome Analyses of Chrysochromulina tobin: Metabolic Tools for Enhanced Algal Fitness in the Prominent Order Prymnesiales (Haptophyceae).</title>
        <authorList>
            <person name="Hovde B.T."/>
            <person name="Deodato C.R."/>
            <person name="Hunsperger H.M."/>
            <person name="Ryken S.A."/>
            <person name="Yost W."/>
            <person name="Jha R.K."/>
            <person name="Patterson J."/>
            <person name="Monnat R.J. Jr."/>
            <person name="Barlow S.B."/>
            <person name="Starkenburg S.R."/>
            <person name="Cattolico R.A."/>
        </authorList>
    </citation>
    <scope>NUCLEOTIDE SEQUENCE</scope>
    <source>
        <strain evidence="5">CCMP291</strain>
    </source>
</reference>
<dbReference type="SUPFAM" id="SSF48403">
    <property type="entry name" value="Ankyrin repeat"/>
    <property type="match status" value="1"/>
</dbReference>
<dbReference type="Pfam" id="PF00023">
    <property type="entry name" value="Ank"/>
    <property type="match status" value="2"/>
</dbReference>
<feature type="repeat" description="ANK" evidence="3">
    <location>
        <begin position="116"/>
        <end position="148"/>
    </location>
</feature>
<dbReference type="PROSITE" id="PS50088">
    <property type="entry name" value="ANK_REPEAT"/>
    <property type="match status" value="4"/>
</dbReference>
<comment type="caution">
    <text evidence="4">The sequence shown here is derived from an EMBL/GenBank/DDBJ whole genome shotgun (WGS) entry which is preliminary data.</text>
</comment>
<dbReference type="AlphaFoldDB" id="A0A0M0JPY8"/>
<dbReference type="Proteomes" id="UP000037460">
    <property type="component" value="Unassembled WGS sequence"/>
</dbReference>
<evidence type="ECO:0000256" key="1">
    <source>
        <dbReference type="ARBA" id="ARBA00022737"/>
    </source>
</evidence>
<feature type="repeat" description="ANK" evidence="3">
    <location>
        <begin position="183"/>
        <end position="215"/>
    </location>
</feature>
<organism evidence="4 5">
    <name type="scientific">Chrysochromulina tobinii</name>
    <dbReference type="NCBI Taxonomy" id="1460289"/>
    <lineage>
        <taxon>Eukaryota</taxon>
        <taxon>Haptista</taxon>
        <taxon>Haptophyta</taxon>
        <taxon>Prymnesiophyceae</taxon>
        <taxon>Prymnesiales</taxon>
        <taxon>Chrysochromulinaceae</taxon>
        <taxon>Chrysochromulina</taxon>
    </lineage>
</organism>
<evidence type="ECO:0000313" key="5">
    <source>
        <dbReference type="Proteomes" id="UP000037460"/>
    </source>
</evidence>
<dbReference type="SMART" id="SM00248">
    <property type="entry name" value="ANK"/>
    <property type="match status" value="6"/>
</dbReference>
<gene>
    <name evidence="4" type="ORF">Ctob_013641</name>
</gene>